<dbReference type="InterPro" id="IPR009009">
    <property type="entry name" value="RlpA-like_DPBB"/>
</dbReference>
<dbReference type="AlphaFoldDB" id="A0A6B9FUD8"/>
<keyword evidence="1" id="KW-0732">Signal</keyword>
<dbReference type="KEGG" id="mmes:MMSR116_29060"/>
<organism evidence="3 4">
    <name type="scientific">Methylobacterium mesophilicum SR1.6/6</name>
    <dbReference type="NCBI Taxonomy" id="908290"/>
    <lineage>
        <taxon>Bacteria</taxon>
        <taxon>Pseudomonadati</taxon>
        <taxon>Pseudomonadota</taxon>
        <taxon>Alphaproteobacteria</taxon>
        <taxon>Hyphomicrobiales</taxon>
        <taxon>Methylobacteriaceae</taxon>
        <taxon>Methylobacterium</taxon>
    </lineage>
</organism>
<protein>
    <submittedName>
        <fullName evidence="3">Septal ring lytic transglycosylase RlpA family protein</fullName>
    </submittedName>
</protein>
<feature type="domain" description="RlpA-like protein double-psi beta-barrel" evidence="2">
    <location>
        <begin position="56"/>
        <end position="123"/>
    </location>
</feature>
<accession>A0A6B9FUD8</accession>
<reference evidence="3 4" key="1">
    <citation type="journal article" date="2012" name="Genet. Mol. Biol.">
        <title>Analysis of 16S rRNA and mxaF genes revealing insights into Methylobacterium niche-specific plant association.</title>
        <authorList>
            <person name="Dourado M.N."/>
            <person name="Andreote F.D."/>
            <person name="Dini-Andreote F."/>
            <person name="Conti R."/>
            <person name="Araujo J.M."/>
            <person name="Araujo W.L."/>
        </authorList>
    </citation>
    <scope>NUCLEOTIDE SEQUENCE [LARGE SCALE GENOMIC DNA]</scope>
    <source>
        <strain evidence="3 4">SR1.6/6</strain>
    </source>
</reference>
<evidence type="ECO:0000256" key="1">
    <source>
        <dbReference type="SAM" id="SignalP"/>
    </source>
</evidence>
<sequence length="143" mass="15363">MLLQRLALRAVVACALLLAPVSARAWEGRVSWYGSEHGQAKNDVACSRRTVGHLAGRYNPQGMTAAHWTLPCGTRVQVTDLATGRSVEVTVNDRGPHPRLHRTLDLAQGAAERLGIVHRGVIHARLAIIGTPGAGRLRLAASR</sequence>
<evidence type="ECO:0000259" key="2">
    <source>
        <dbReference type="Pfam" id="PF03330"/>
    </source>
</evidence>
<proteinExistence type="predicted"/>
<gene>
    <name evidence="3" type="ORF">MMSR116_29060</name>
</gene>
<evidence type="ECO:0000313" key="4">
    <source>
        <dbReference type="Proteomes" id="UP000012488"/>
    </source>
</evidence>
<dbReference type="InterPro" id="IPR036908">
    <property type="entry name" value="RlpA-like_sf"/>
</dbReference>
<feature type="signal peptide" evidence="1">
    <location>
        <begin position="1"/>
        <end position="25"/>
    </location>
</feature>
<dbReference type="PANTHER" id="PTHR34183:SF8">
    <property type="entry name" value="ENDOLYTIC PEPTIDOGLYCAN TRANSGLYCOSYLASE RLPA-RELATED"/>
    <property type="match status" value="1"/>
</dbReference>
<feature type="chain" id="PRO_5025586107" evidence="1">
    <location>
        <begin position="26"/>
        <end position="143"/>
    </location>
</feature>
<dbReference type="PANTHER" id="PTHR34183">
    <property type="entry name" value="ENDOLYTIC PEPTIDOGLYCAN TRANSGLYCOSYLASE RLPA"/>
    <property type="match status" value="1"/>
</dbReference>
<dbReference type="Proteomes" id="UP000012488">
    <property type="component" value="Chromosome"/>
</dbReference>
<dbReference type="EMBL" id="CP043538">
    <property type="protein sequence ID" value="QGY05489.1"/>
    <property type="molecule type" value="Genomic_DNA"/>
</dbReference>
<dbReference type="OrthoDB" id="9779128at2"/>
<reference evidence="3 4" key="2">
    <citation type="journal article" date="2013" name="Genome Announc.">
        <title>Draft Genome Sequence of Methylobacterium mesophilicum Strain SR1.6/6, Isolated from Citrus sinensis.</title>
        <authorList>
            <person name="Marinho Almeida D."/>
            <person name="Dini-Andreote F."/>
            <person name="Camargo Neves A.A."/>
            <person name="Juca Ramos R.T."/>
            <person name="Andreote F.D."/>
            <person name="Carneiro A.R."/>
            <person name="Oliveira de Souza Lima A."/>
            <person name="Caracciolo Gomes de Sa P.H."/>
            <person name="Ribeiro Barbosa M.S."/>
            <person name="Araujo W.L."/>
            <person name="Silva A."/>
        </authorList>
    </citation>
    <scope>NUCLEOTIDE SEQUENCE [LARGE SCALE GENOMIC DNA]</scope>
    <source>
        <strain evidence="3 4">SR1.6/6</strain>
    </source>
</reference>
<name>A0A6B9FUD8_9HYPH</name>
<dbReference type="Gene3D" id="2.40.40.10">
    <property type="entry name" value="RlpA-like domain"/>
    <property type="match status" value="1"/>
</dbReference>
<evidence type="ECO:0000313" key="3">
    <source>
        <dbReference type="EMBL" id="QGY05489.1"/>
    </source>
</evidence>
<dbReference type="RefSeq" id="WP_010684334.1">
    <property type="nucleotide sequence ID" value="NZ_CP043538.1"/>
</dbReference>
<dbReference type="Pfam" id="PF03330">
    <property type="entry name" value="DPBB_1"/>
    <property type="match status" value="1"/>
</dbReference>
<dbReference type="SUPFAM" id="SSF50685">
    <property type="entry name" value="Barwin-like endoglucanases"/>
    <property type="match status" value="1"/>
</dbReference>
<dbReference type="CDD" id="cd22268">
    <property type="entry name" value="DPBB_RlpA-like"/>
    <property type="match status" value="1"/>
</dbReference>